<dbReference type="GO" id="GO:0005759">
    <property type="term" value="C:mitochondrial matrix"/>
    <property type="evidence" value="ECO:0007669"/>
    <property type="project" value="TreeGrafter"/>
</dbReference>
<dbReference type="PANTHER" id="PTHR21228:SF40">
    <property type="entry name" value="LD45607P"/>
    <property type="match status" value="1"/>
</dbReference>
<feature type="region of interest" description="Disordered" evidence="1">
    <location>
        <begin position="101"/>
        <end position="134"/>
    </location>
</feature>
<proteinExistence type="predicted"/>
<dbReference type="GeneID" id="94424839"/>
<dbReference type="InterPro" id="IPR050870">
    <property type="entry name" value="FAST_kinase"/>
</dbReference>
<dbReference type="GO" id="GO:0044528">
    <property type="term" value="P:regulation of mitochondrial mRNA stability"/>
    <property type="evidence" value="ECO:0007669"/>
    <property type="project" value="TreeGrafter"/>
</dbReference>
<dbReference type="OrthoDB" id="419431at2759"/>
<feature type="region of interest" description="Disordered" evidence="1">
    <location>
        <begin position="1282"/>
        <end position="1306"/>
    </location>
</feature>
<accession>A0A2C6LCS3</accession>
<dbReference type="VEuPathDB" id="ToxoDB:CSUI_001422"/>
<evidence type="ECO:0000313" key="3">
    <source>
        <dbReference type="Proteomes" id="UP000221165"/>
    </source>
</evidence>
<evidence type="ECO:0008006" key="4">
    <source>
        <dbReference type="Google" id="ProtNLM"/>
    </source>
</evidence>
<keyword evidence="3" id="KW-1185">Reference proteome</keyword>
<dbReference type="GO" id="GO:0000963">
    <property type="term" value="P:mitochondrial RNA processing"/>
    <property type="evidence" value="ECO:0007669"/>
    <property type="project" value="TreeGrafter"/>
</dbReference>
<feature type="compositionally biased region" description="Polar residues" evidence="1">
    <location>
        <begin position="836"/>
        <end position="847"/>
    </location>
</feature>
<dbReference type="GO" id="GO:0035770">
    <property type="term" value="C:ribonucleoprotein granule"/>
    <property type="evidence" value="ECO:0007669"/>
    <property type="project" value="TreeGrafter"/>
</dbReference>
<protein>
    <recommendedName>
        <fullName evidence="4">RAP domain-containing protein</fullName>
    </recommendedName>
</protein>
<evidence type="ECO:0000256" key="1">
    <source>
        <dbReference type="SAM" id="MobiDB-lite"/>
    </source>
</evidence>
<dbReference type="EMBL" id="MIGC01000560">
    <property type="protein sequence ID" value="PHJ24723.1"/>
    <property type="molecule type" value="Genomic_DNA"/>
</dbReference>
<dbReference type="PANTHER" id="PTHR21228">
    <property type="entry name" value="FAST LEU-RICH DOMAIN-CONTAINING"/>
    <property type="match status" value="1"/>
</dbReference>
<name>A0A2C6LCS3_9APIC</name>
<organism evidence="2 3">
    <name type="scientific">Cystoisospora suis</name>
    <dbReference type="NCBI Taxonomy" id="483139"/>
    <lineage>
        <taxon>Eukaryota</taxon>
        <taxon>Sar</taxon>
        <taxon>Alveolata</taxon>
        <taxon>Apicomplexa</taxon>
        <taxon>Conoidasida</taxon>
        <taxon>Coccidia</taxon>
        <taxon>Eucoccidiorida</taxon>
        <taxon>Eimeriorina</taxon>
        <taxon>Sarcocystidae</taxon>
        <taxon>Cystoisospora</taxon>
    </lineage>
</organism>
<reference evidence="2 3" key="1">
    <citation type="journal article" date="2017" name="Int. J. Parasitol.">
        <title>The genome of the protozoan parasite Cystoisospora suis and a reverse vaccinology approach to identify vaccine candidates.</title>
        <authorList>
            <person name="Palmieri N."/>
            <person name="Shrestha A."/>
            <person name="Ruttkowski B."/>
            <person name="Beck T."/>
            <person name="Vogl C."/>
            <person name="Tomley F."/>
            <person name="Blake D.P."/>
            <person name="Joachim A."/>
        </authorList>
    </citation>
    <scope>NUCLEOTIDE SEQUENCE [LARGE SCALE GENOMIC DNA]</scope>
    <source>
        <strain evidence="2 3">Wien I</strain>
    </source>
</reference>
<gene>
    <name evidence="2" type="ORF">CSUI_001422</name>
</gene>
<dbReference type="Proteomes" id="UP000221165">
    <property type="component" value="Unassembled WGS sequence"/>
</dbReference>
<dbReference type="RefSeq" id="XP_067926395.1">
    <property type="nucleotide sequence ID" value="XM_068061628.1"/>
</dbReference>
<feature type="region of interest" description="Disordered" evidence="1">
    <location>
        <begin position="407"/>
        <end position="443"/>
    </location>
</feature>
<feature type="region of interest" description="Disordered" evidence="1">
    <location>
        <begin position="1154"/>
        <end position="1178"/>
    </location>
</feature>
<dbReference type="GO" id="GO:0003723">
    <property type="term" value="F:RNA binding"/>
    <property type="evidence" value="ECO:0007669"/>
    <property type="project" value="TreeGrafter"/>
</dbReference>
<feature type="compositionally biased region" description="Basic and acidic residues" evidence="1">
    <location>
        <begin position="1162"/>
        <end position="1171"/>
    </location>
</feature>
<sequence>MRCTIQFLPAEDAAFKSLPFGHPRSRRRHARTQMRHVCRHLERIFEKRTSEDVLPCYGDEGVVEPPRRDEEIPETHSLPQATPRFFSRSLARRVSRERINLRGGNPSLFTPRPRGSYGTSSEAQESFQSMGPGGRWRFKRETMAASDEEARVTLLGSGLESRAGRTRRTFGRVIPKRQWSKGLGLPVADKCSVLPLFLPCIGRYAFGACRLSHAEPRRFSSVSRPTFPMCCPAVSSCASATGLISCLGGSRGSSSLVMHNTSAYPLRTRLMNSAFPSAPWIYSVSSLSQASASPPPWFLSGFSSCSFSSSPASSLSSPTSVSVALAAQQRLAVTAPSPASLPVSSVLSLNRRQQHTEHQTQQIDKATTVDDCLVFFSEHKKHRISPEVFLFLLRRIKLIVTTHLVRKNEQKHGGPTRGNRLQESAGEQEGGHSPSLDQTTGGANLVGTVSDCGDFSRSSSTARRSSSSLHSSYVPSPKVVRAYLHQYPEFREVQRFLLKNLDKFPVNDLLSSLSLFQQLNVCPRLLLRASAPLLLRQLPQLTLSQVAQLLRVYVHSNTIGAHETAATSGVAITVCREVTYWLHACSKELGKLECSVLADLVDAGSRTPANQIGLLRLLRSIVQQRMHLMNSKQLSLVLHAYAKHPAAADDFILQQSMSTLLARHDTDDMSLSSLLRCIWAASAGVSKTTSSGRGQCAPSSLWREQRSHQLDLLKALVARAEGVLLKQEDQLDGQAVATLAWACSRGGGAAVGSLSLLEMLQRRALRVHAQMTPQGISNTLWSLAISLGRVVEVRMDRGGGTPVSLNSARRTPAGAGDSSPHGHGVQAGHHCESAGRSDSSALPTGQFPSPGDCTEEKQLCTSAAQADEAPSSHLTGETLCILLFQHVEPSVFRSLPRFEPQDLATLAEAYALLRCGSDALHSAVQQLLIENWADELGSDQLVRVLHAYAVLRGSSRLFSAVQVNLLRRLETFSVHGLCDVIWSYVVMRYLDQQFLEVRSGRLERACKWEKKYQSAYKDGQMCLSLVPLERVAGDDRCALLFPAALEISLAVPTADQIRLQRMRKYTREAFWELQLHDFPASFAASVASVAKSLSISSVGVDQVGCESTAPGPENGKGNEKSGFRERAVAANYEVKDAFDFDGYLIDVWLQPRQETPHQQAGSKREKVREQPESSESMNLGNGLAILCHTSQTVHRETGRPLGPAIMRHRHLRRRRIPAVHVLWDFWKALPSIESRRRFLQEKIQRALKEEKDRRASHALNIARHRGNLGGHTTAGGREVEAGRVSTGGKDSSNVNDSAPAVRQNDI</sequence>
<evidence type="ECO:0000313" key="2">
    <source>
        <dbReference type="EMBL" id="PHJ24723.1"/>
    </source>
</evidence>
<comment type="caution">
    <text evidence="2">The sequence shown here is derived from an EMBL/GenBank/DDBJ whole genome shotgun (WGS) entry which is preliminary data.</text>
</comment>
<feature type="compositionally biased region" description="Polar residues" evidence="1">
    <location>
        <begin position="117"/>
        <end position="129"/>
    </location>
</feature>
<feature type="region of interest" description="Disordered" evidence="1">
    <location>
        <begin position="796"/>
        <end position="853"/>
    </location>
</feature>